<comment type="subcellular location">
    <subcellularLocation>
        <location evidence="1">Cell membrane</location>
    </subcellularLocation>
</comment>
<keyword evidence="4" id="KW-0812">Transmembrane</keyword>
<dbReference type="InterPro" id="IPR008693">
    <property type="entry name" value="MmpS"/>
</dbReference>
<dbReference type="EMBL" id="LQPR01000084">
    <property type="protein sequence ID" value="ORW64215.1"/>
    <property type="molecule type" value="Genomic_DNA"/>
</dbReference>
<dbReference type="GO" id="GO:0005886">
    <property type="term" value="C:plasma membrane"/>
    <property type="evidence" value="ECO:0007669"/>
    <property type="project" value="UniProtKB-SubCell"/>
</dbReference>
<evidence type="ECO:0000256" key="4">
    <source>
        <dbReference type="ARBA" id="ARBA00022692"/>
    </source>
</evidence>
<comment type="caution">
    <text evidence="7">The sequence shown here is derived from an EMBL/GenBank/DDBJ whole genome shotgun (WGS) entry which is preliminary data.</text>
</comment>
<keyword evidence="6" id="KW-0472">Membrane</keyword>
<evidence type="ECO:0000256" key="1">
    <source>
        <dbReference type="ARBA" id="ARBA00004236"/>
    </source>
</evidence>
<proteinExistence type="inferred from homology"/>
<organism evidence="7 8">
    <name type="scientific">Mycobacterium saskatchewanense</name>
    <dbReference type="NCBI Taxonomy" id="220927"/>
    <lineage>
        <taxon>Bacteria</taxon>
        <taxon>Bacillati</taxon>
        <taxon>Actinomycetota</taxon>
        <taxon>Actinomycetes</taxon>
        <taxon>Mycobacteriales</taxon>
        <taxon>Mycobacteriaceae</taxon>
        <taxon>Mycobacterium</taxon>
        <taxon>Mycobacterium simiae complex</taxon>
    </lineage>
</organism>
<sequence length="134" mass="13952">MPTVVLAVVLVTGYGIGMVRRNSEAISHPPSPSSLPPTIVEINPKDVTYEVFGTLDSGGKVAYADLNSRPIEVVLTSLPWSHSETTTSPSATLSLVAQVDGNSVGCRIIVNNEVRDEHSVSHKGAAVACTVAAA</sequence>
<comment type="similarity">
    <text evidence="2">Belongs to the MmpS family.</text>
</comment>
<accession>A0AAJ3NKU7</accession>
<reference evidence="7 8" key="1">
    <citation type="submission" date="2016-01" db="EMBL/GenBank/DDBJ databases">
        <title>The new phylogeny of the genus Mycobacterium.</title>
        <authorList>
            <person name="Tarcisio F."/>
            <person name="Conor M."/>
            <person name="Antonella G."/>
            <person name="Elisabetta G."/>
            <person name="Giulia F.S."/>
            <person name="Sara T."/>
            <person name="Anna F."/>
            <person name="Clotilde B."/>
            <person name="Roberto B."/>
            <person name="Veronica D.S."/>
            <person name="Fabio R."/>
            <person name="Monica P."/>
            <person name="Olivier J."/>
            <person name="Enrico T."/>
            <person name="Nicola S."/>
        </authorList>
    </citation>
    <scope>NUCLEOTIDE SEQUENCE [LARGE SCALE GENOMIC DNA]</scope>
    <source>
        <strain evidence="7 8">DSM 44616</strain>
    </source>
</reference>
<gene>
    <name evidence="7" type="ORF">AWC23_25770</name>
</gene>
<dbReference type="AlphaFoldDB" id="A0AAJ3NKU7"/>
<dbReference type="Gene3D" id="2.60.40.2880">
    <property type="entry name" value="MmpS1-5, C-terminal soluble domain"/>
    <property type="match status" value="1"/>
</dbReference>
<keyword evidence="5" id="KW-1133">Transmembrane helix</keyword>
<evidence type="ECO:0000256" key="2">
    <source>
        <dbReference type="ARBA" id="ARBA00007531"/>
    </source>
</evidence>
<evidence type="ECO:0000256" key="5">
    <source>
        <dbReference type="ARBA" id="ARBA00022989"/>
    </source>
</evidence>
<evidence type="ECO:0000256" key="3">
    <source>
        <dbReference type="ARBA" id="ARBA00022475"/>
    </source>
</evidence>
<evidence type="ECO:0000256" key="6">
    <source>
        <dbReference type="ARBA" id="ARBA00023136"/>
    </source>
</evidence>
<evidence type="ECO:0000313" key="8">
    <source>
        <dbReference type="Proteomes" id="UP000193387"/>
    </source>
</evidence>
<protein>
    <recommendedName>
        <fullName evidence="9">Membrane protein, MmpS</fullName>
    </recommendedName>
</protein>
<name>A0AAJ3NKU7_9MYCO</name>
<dbReference type="Proteomes" id="UP000193387">
    <property type="component" value="Unassembled WGS sequence"/>
</dbReference>
<dbReference type="Pfam" id="PF05423">
    <property type="entry name" value="Mycobact_memb"/>
    <property type="match status" value="1"/>
</dbReference>
<dbReference type="InterPro" id="IPR038468">
    <property type="entry name" value="MmpS_C"/>
</dbReference>
<keyword evidence="8" id="KW-1185">Reference proteome</keyword>
<keyword evidence="3" id="KW-1003">Cell membrane</keyword>
<evidence type="ECO:0008006" key="9">
    <source>
        <dbReference type="Google" id="ProtNLM"/>
    </source>
</evidence>
<evidence type="ECO:0000313" key="7">
    <source>
        <dbReference type="EMBL" id="ORW64215.1"/>
    </source>
</evidence>